<dbReference type="GO" id="GO:0032259">
    <property type="term" value="P:methylation"/>
    <property type="evidence" value="ECO:0007669"/>
    <property type="project" value="UniProtKB-KW"/>
</dbReference>
<dbReference type="Pfam" id="PF01035">
    <property type="entry name" value="DNA_binding_1"/>
    <property type="match status" value="1"/>
</dbReference>
<gene>
    <name evidence="10" type="ORF">H8R10_00425</name>
</gene>
<keyword evidence="7" id="KW-0234">DNA repair</keyword>
<dbReference type="Gene3D" id="1.10.10.10">
    <property type="entry name" value="Winged helix-like DNA-binding domain superfamily/Winged helix DNA-binding domain"/>
    <property type="match status" value="1"/>
</dbReference>
<dbReference type="Proteomes" id="UP000627538">
    <property type="component" value="Unassembled WGS sequence"/>
</dbReference>
<comment type="caution">
    <text evidence="10">The sequence shown here is derived from an EMBL/GenBank/DDBJ whole genome shotgun (WGS) entry which is preliminary data.</text>
</comment>
<comment type="catalytic activity">
    <reaction evidence="1">
        <text>a 4-O-methyl-thymidine in DNA + L-cysteinyl-[protein] = a thymidine in DNA + S-methyl-L-cysteinyl-[protein]</text>
        <dbReference type="Rhea" id="RHEA:53428"/>
        <dbReference type="Rhea" id="RHEA-COMP:10131"/>
        <dbReference type="Rhea" id="RHEA-COMP:10132"/>
        <dbReference type="Rhea" id="RHEA-COMP:13555"/>
        <dbReference type="Rhea" id="RHEA-COMP:13556"/>
        <dbReference type="ChEBI" id="CHEBI:29950"/>
        <dbReference type="ChEBI" id="CHEBI:82612"/>
        <dbReference type="ChEBI" id="CHEBI:137386"/>
        <dbReference type="ChEBI" id="CHEBI:137387"/>
        <dbReference type="EC" id="2.1.1.63"/>
    </reaction>
</comment>
<dbReference type="RefSeq" id="WP_191070822.1">
    <property type="nucleotide sequence ID" value="NZ_CP060506.1"/>
</dbReference>
<evidence type="ECO:0000256" key="8">
    <source>
        <dbReference type="ARBA" id="ARBA00049348"/>
    </source>
</evidence>
<dbReference type="CDD" id="cd06445">
    <property type="entry name" value="ATase"/>
    <property type="match status" value="1"/>
</dbReference>
<evidence type="ECO:0000256" key="6">
    <source>
        <dbReference type="ARBA" id="ARBA00022763"/>
    </source>
</evidence>
<dbReference type="AlphaFoldDB" id="A0A8I0G6J0"/>
<evidence type="ECO:0000313" key="10">
    <source>
        <dbReference type="EMBL" id="MBD3688712.1"/>
    </source>
</evidence>
<dbReference type="Gene3D" id="3.30.160.70">
    <property type="entry name" value="Methylated DNA-protein cysteine methyltransferase domain"/>
    <property type="match status" value="1"/>
</dbReference>
<name>A0A8I0G6J0_9ACTO</name>
<proteinExistence type="inferred from homology"/>
<dbReference type="EMBL" id="JACRUO010000001">
    <property type="protein sequence ID" value="MBD3688712.1"/>
    <property type="molecule type" value="Genomic_DNA"/>
</dbReference>
<dbReference type="InterPro" id="IPR036388">
    <property type="entry name" value="WH-like_DNA-bd_sf"/>
</dbReference>
<dbReference type="InterPro" id="IPR036631">
    <property type="entry name" value="MGMT_N_sf"/>
</dbReference>
<dbReference type="InterPro" id="IPR001497">
    <property type="entry name" value="MethylDNA_cys_MeTrfase_AS"/>
</dbReference>
<evidence type="ECO:0000259" key="9">
    <source>
        <dbReference type="Pfam" id="PF01035"/>
    </source>
</evidence>
<keyword evidence="6" id="KW-0227">DNA damage</keyword>
<evidence type="ECO:0000256" key="5">
    <source>
        <dbReference type="ARBA" id="ARBA00022679"/>
    </source>
</evidence>
<evidence type="ECO:0000256" key="3">
    <source>
        <dbReference type="ARBA" id="ARBA00011918"/>
    </source>
</evidence>
<dbReference type="PANTHER" id="PTHR10815">
    <property type="entry name" value="METHYLATED-DNA--PROTEIN-CYSTEINE METHYLTRANSFERASE"/>
    <property type="match status" value="1"/>
</dbReference>
<dbReference type="NCBIfam" id="TIGR00589">
    <property type="entry name" value="ogt"/>
    <property type="match status" value="1"/>
</dbReference>
<accession>A0A8I0G6J0</accession>
<dbReference type="SUPFAM" id="SSF53155">
    <property type="entry name" value="Methylated DNA-protein cysteine methyltransferase domain"/>
    <property type="match status" value="1"/>
</dbReference>
<dbReference type="PANTHER" id="PTHR10815:SF13">
    <property type="entry name" value="METHYLATED-DNA--PROTEIN-CYSTEINE METHYLTRANSFERASE"/>
    <property type="match status" value="1"/>
</dbReference>
<organism evidence="10 11">
    <name type="scientific">Nanchangia anserum</name>
    <dbReference type="NCBI Taxonomy" id="2692125"/>
    <lineage>
        <taxon>Bacteria</taxon>
        <taxon>Bacillati</taxon>
        <taxon>Actinomycetota</taxon>
        <taxon>Actinomycetes</taxon>
        <taxon>Actinomycetales</taxon>
        <taxon>Actinomycetaceae</taxon>
        <taxon>Nanchangia</taxon>
    </lineage>
</organism>
<protein>
    <recommendedName>
        <fullName evidence="3">methylated-DNA--[protein]-cysteine S-methyltransferase</fullName>
        <ecNumber evidence="3">2.1.1.63</ecNumber>
    </recommendedName>
</protein>
<keyword evidence="4 10" id="KW-0489">Methyltransferase</keyword>
<dbReference type="SUPFAM" id="SSF46767">
    <property type="entry name" value="Methylated DNA-protein cysteine methyltransferase, C-terminal domain"/>
    <property type="match status" value="1"/>
</dbReference>
<dbReference type="InterPro" id="IPR036217">
    <property type="entry name" value="MethylDNA_cys_MeTrfase_DNAb"/>
</dbReference>
<keyword evidence="5 10" id="KW-0808">Transferase</keyword>
<dbReference type="FunFam" id="1.10.10.10:FF:000214">
    <property type="entry name" value="Methylated-DNA--protein-cysteine methyltransferase"/>
    <property type="match status" value="1"/>
</dbReference>
<comment type="similarity">
    <text evidence="2">Belongs to the MGMT family.</text>
</comment>
<comment type="catalytic activity">
    <reaction evidence="8">
        <text>a 6-O-methyl-2'-deoxyguanosine in DNA + L-cysteinyl-[protein] = S-methyl-L-cysteinyl-[protein] + a 2'-deoxyguanosine in DNA</text>
        <dbReference type="Rhea" id="RHEA:24000"/>
        <dbReference type="Rhea" id="RHEA-COMP:10131"/>
        <dbReference type="Rhea" id="RHEA-COMP:10132"/>
        <dbReference type="Rhea" id="RHEA-COMP:11367"/>
        <dbReference type="Rhea" id="RHEA-COMP:11368"/>
        <dbReference type="ChEBI" id="CHEBI:29950"/>
        <dbReference type="ChEBI" id="CHEBI:82612"/>
        <dbReference type="ChEBI" id="CHEBI:85445"/>
        <dbReference type="ChEBI" id="CHEBI:85448"/>
        <dbReference type="EC" id="2.1.1.63"/>
    </reaction>
</comment>
<evidence type="ECO:0000313" key="11">
    <source>
        <dbReference type="Proteomes" id="UP000627538"/>
    </source>
</evidence>
<dbReference type="GO" id="GO:0003908">
    <property type="term" value="F:methylated-DNA-[protein]-cysteine S-methyltransferase activity"/>
    <property type="evidence" value="ECO:0007669"/>
    <property type="project" value="UniProtKB-EC"/>
</dbReference>
<dbReference type="EC" id="2.1.1.63" evidence="3"/>
<evidence type="ECO:0000256" key="1">
    <source>
        <dbReference type="ARBA" id="ARBA00001286"/>
    </source>
</evidence>
<evidence type="ECO:0000256" key="2">
    <source>
        <dbReference type="ARBA" id="ARBA00008711"/>
    </source>
</evidence>
<dbReference type="PROSITE" id="PS00374">
    <property type="entry name" value="MGMT"/>
    <property type="match status" value="1"/>
</dbReference>
<evidence type="ECO:0000256" key="4">
    <source>
        <dbReference type="ARBA" id="ARBA00022603"/>
    </source>
</evidence>
<feature type="domain" description="Methylated-DNA-[protein]-cysteine S-methyltransferase DNA binding" evidence="9">
    <location>
        <begin position="85"/>
        <end position="164"/>
    </location>
</feature>
<dbReference type="InterPro" id="IPR014048">
    <property type="entry name" value="MethylDNA_cys_MeTrfase_DNA-bd"/>
</dbReference>
<keyword evidence="11" id="KW-1185">Reference proteome</keyword>
<reference evidence="10 11" key="1">
    <citation type="submission" date="2020-08" db="EMBL/GenBank/DDBJ databases">
        <title>Winkia gen. nov., sp. nov., isolated from faeces of the Anser albifrons in China.</title>
        <authorList>
            <person name="Liu Q."/>
        </authorList>
    </citation>
    <scope>NUCLEOTIDE SEQUENCE [LARGE SCALE GENOMIC DNA]</scope>
    <source>
        <strain evidence="10 11">C62</strain>
    </source>
</reference>
<sequence>MDPTDKFPRRRYITVTPFGALFLVGQGRYLERCRFEQAGGTGEDVKLWAHPADPLIEKITAQVGEYVAGTRTEFDLDVRVEEGPPFAQRVWQKVSQIPYGHTVTYGQLAASLGNRHRARAVGQAVRANPLHLIIPCHRVVASNGRLGGYVAGSETKRALLEHEALHRPDREWDVSEGQRALF</sequence>
<evidence type="ECO:0000256" key="7">
    <source>
        <dbReference type="ARBA" id="ARBA00023204"/>
    </source>
</evidence>
<dbReference type="GO" id="GO:0006281">
    <property type="term" value="P:DNA repair"/>
    <property type="evidence" value="ECO:0007669"/>
    <property type="project" value="UniProtKB-KW"/>
</dbReference>